<dbReference type="AlphaFoldDB" id="A0A5C6C9F6"/>
<evidence type="ECO:0008006" key="3">
    <source>
        <dbReference type="Google" id="ProtNLM"/>
    </source>
</evidence>
<proteinExistence type="predicted"/>
<sequence>MCSCNSDQPPKTQIGIWHERHRFHHKLSLALALLLGWTVVGCSDGRPQRVVVSGQVLIDDKPLAGGNIKFVPDGARPSMGTIDEEGHYKLTCFEVGDGAIPGKHRVEIVSNEILSQTAVRWCAPKKYASFLTSGLEVEISEPTDSLEIHLTWDGGKPFMEMVNMGSGKL</sequence>
<reference evidence="1 2" key="1">
    <citation type="submission" date="2019-02" db="EMBL/GenBank/DDBJ databases">
        <title>Deep-cultivation of Planctomycetes and their phenomic and genomic characterization uncovers novel biology.</title>
        <authorList>
            <person name="Wiegand S."/>
            <person name="Jogler M."/>
            <person name="Boedeker C."/>
            <person name="Pinto D."/>
            <person name="Vollmers J."/>
            <person name="Rivas-Marin E."/>
            <person name="Kohn T."/>
            <person name="Peeters S.H."/>
            <person name="Heuer A."/>
            <person name="Rast P."/>
            <person name="Oberbeckmann S."/>
            <person name="Bunk B."/>
            <person name="Jeske O."/>
            <person name="Meyerdierks A."/>
            <person name="Storesund J.E."/>
            <person name="Kallscheuer N."/>
            <person name="Luecker S."/>
            <person name="Lage O.M."/>
            <person name="Pohl T."/>
            <person name="Merkel B.J."/>
            <person name="Hornburger P."/>
            <person name="Mueller R.-W."/>
            <person name="Bruemmer F."/>
            <person name="Labrenz M."/>
            <person name="Spormann A.M."/>
            <person name="Op Den Camp H."/>
            <person name="Overmann J."/>
            <person name="Amann R."/>
            <person name="Jetten M.S.M."/>
            <person name="Mascher T."/>
            <person name="Medema M.H."/>
            <person name="Devos D.P."/>
            <person name="Kaster A.-K."/>
            <person name="Ovreas L."/>
            <person name="Rohde M."/>
            <person name="Galperin M.Y."/>
            <person name="Jogler C."/>
        </authorList>
    </citation>
    <scope>NUCLEOTIDE SEQUENCE [LARGE SCALE GENOMIC DNA]</scope>
    <source>
        <strain evidence="1 2">Pla144</strain>
    </source>
</reference>
<dbReference type="Proteomes" id="UP000318437">
    <property type="component" value="Unassembled WGS sequence"/>
</dbReference>
<evidence type="ECO:0000313" key="1">
    <source>
        <dbReference type="EMBL" id="TWU20788.1"/>
    </source>
</evidence>
<dbReference type="EMBL" id="SJPS01000013">
    <property type="protein sequence ID" value="TWU20788.1"/>
    <property type="molecule type" value="Genomic_DNA"/>
</dbReference>
<comment type="caution">
    <text evidence="1">The sequence shown here is derived from an EMBL/GenBank/DDBJ whole genome shotgun (WGS) entry which is preliminary data.</text>
</comment>
<name>A0A5C6C9F6_9BACT</name>
<dbReference type="RefSeq" id="WP_146453054.1">
    <property type="nucleotide sequence ID" value="NZ_SJPS01000013.1"/>
</dbReference>
<gene>
    <name evidence="1" type="ORF">Pla144_48390</name>
</gene>
<keyword evidence="2" id="KW-1185">Reference proteome</keyword>
<dbReference type="OrthoDB" id="268362at2"/>
<protein>
    <recommendedName>
        <fullName evidence="3">Carboxypeptidase regulatory-like domain-containing protein</fullName>
    </recommendedName>
</protein>
<accession>A0A5C6C9F6</accession>
<organism evidence="1 2">
    <name type="scientific">Bythopirellula polymerisocia</name>
    <dbReference type="NCBI Taxonomy" id="2528003"/>
    <lineage>
        <taxon>Bacteria</taxon>
        <taxon>Pseudomonadati</taxon>
        <taxon>Planctomycetota</taxon>
        <taxon>Planctomycetia</taxon>
        <taxon>Pirellulales</taxon>
        <taxon>Lacipirellulaceae</taxon>
        <taxon>Bythopirellula</taxon>
    </lineage>
</organism>
<evidence type="ECO:0000313" key="2">
    <source>
        <dbReference type="Proteomes" id="UP000318437"/>
    </source>
</evidence>